<gene>
    <name evidence="1" type="ORF">GCM10010466_35220</name>
</gene>
<protein>
    <recommendedName>
        <fullName evidence="3">SMI1/KNR4 family protein</fullName>
    </recommendedName>
</protein>
<evidence type="ECO:0008006" key="3">
    <source>
        <dbReference type="Google" id="ProtNLM"/>
    </source>
</evidence>
<keyword evidence="2" id="KW-1185">Reference proteome</keyword>
<sequence length="188" mass="21423">MSDVYSPVPELNLLKELQDRLGGKPYSGEFELIDYGDLRYVSGHEDPEFQERLIPFARACGSGSFYALWRCDDREDLATLPVIFCGDEGEIFIEASDLRDLFRLLALDGAHLDGAELEEEDHSDGHHEYLAWLNEHFGLAPPQDAAPIHEAAFQRYAGPFAEWWLQVDPDYHPTDVILKELSSRWALL</sequence>
<organism evidence="1 2">
    <name type="scientific">Planomonospora alba</name>
    <dbReference type="NCBI Taxonomy" id="161354"/>
    <lineage>
        <taxon>Bacteria</taxon>
        <taxon>Bacillati</taxon>
        <taxon>Actinomycetota</taxon>
        <taxon>Actinomycetes</taxon>
        <taxon>Streptosporangiales</taxon>
        <taxon>Streptosporangiaceae</taxon>
        <taxon>Planomonospora</taxon>
    </lineage>
</organism>
<comment type="caution">
    <text evidence="1">The sequence shown here is derived from an EMBL/GenBank/DDBJ whole genome shotgun (WGS) entry which is preliminary data.</text>
</comment>
<name>A0ABP6NC93_9ACTN</name>
<evidence type="ECO:0000313" key="1">
    <source>
        <dbReference type="EMBL" id="GAA3141167.1"/>
    </source>
</evidence>
<evidence type="ECO:0000313" key="2">
    <source>
        <dbReference type="Proteomes" id="UP001500320"/>
    </source>
</evidence>
<reference evidence="2" key="1">
    <citation type="journal article" date="2019" name="Int. J. Syst. Evol. Microbiol.">
        <title>The Global Catalogue of Microorganisms (GCM) 10K type strain sequencing project: providing services to taxonomists for standard genome sequencing and annotation.</title>
        <authorList>
            <consortium name="The Broad Institute Genomics Platform"/>
            <consortium name="The Broad Institute Genome Sequencing Center for Infectious Disease"/>
            <person name="Wu L."/>
            <person name="Ma J."/>
        </authorList>
    </citation>
    <scope>NUCLEOTIDE SEQUENCE [LARGE SCALE GENOMIC DNA]</scope>
    <source>
        <strain evidence="2">JCM 9373</strain>
    </source>
</reference>
<proteinExistence type="predicted"/>
<dbReference type="RefSeq" id="WP_344860777.1">
    <property type="nucleotide sequence ID" value="NZ_BAAAUT010000027.1"/>
</dbReference>
<dbReference type="EMBL" id="BAAAUT010000027">
    <property type="protein sequence ID" value="GAA3141167.1"/>
    <property type="molecule type" value="Genomic_DNA"/>
</dbReference>
<dbReference type="Proteomes" id="UP001500320">
    <property type="component" value="Unassembled WGS sequence"/>
</dbReference>
<accession>A0ABP6NC93</accession>